<dbReference type="AlphaFoldDB" id="A0A7W4I7F7"/>
<gene>
    <name evidence="2" type="ORF">HLH33_15350</name>
</gene>
<keyword evidence="1" id="KW-0812">Transmembrane</keyword>
<accession>A0A7W4I7F7</accession>
<reference evidence="2 3" key="1">
    <citation type="submission" date="2020-04" db="EMBL/GenBank/DDBJ databases">
        <title>Description of novel Gluconacetobacter.</title>
        <authorList>
            <person name="Sombolestani A."/>
        </authorList>
    </citation>
    <scope>NUCLEOTIDE SEQUENCE [LARGE SCALE GENOMIC DNA]</scope>
    <source>
        <strain evidence="2 3">LMG 7603</strain>
    </source>
</reference>
<dbReference type="EMBL" id="JABEQG010000038">
    <property type="protein sequence ID" value="MBB2157671.1"/>
    <property type="molecule type" value="Genomic_DNA"/>
</dbReference>
<evidence type="ECO:0000256" key="1">
    <source>
        <dbReference type="SAM" id="Phobius"/>
    </source>
</evidence>
<dbReference type="Proteomes" id="UP000550787">
    <property type="component" value="Unassembled WGS sequence"/>
</dbReference>
<keyword evidence="1" id="KW-0472">Membrane</keyword>
<sequence>MVDQEKIGRVAIVTVVASMGGAVAILMMAPLISGLFLLLRDVFGALILPFSFLFGMAGRTEHAAPLGQVVGGMGSDLLNHPVRALAAALLCALSTGLFLLARGGGARMMLGGAALAAILAGWLGGPAIYLVLLPGLSVECLCLLRPITRT</sequence>
<evidence type="ECO:0000313" key="2">
    <source>
        <dbReference type="EMBL" id="MBB2157671.1"/>
    </source>
</evidence>
<protein>
    <submittedName>
        <fullName evidence="2">Uncharacterized protein</fullName>
    </submittedName>
</protein>
<evidence type="ECO:0000313" key="3">
    <source>
        <dbReference type="Proteomes" id="UP000550787"/>
    </source>
</evidence>
<name>A0A7W4I7F7_GLUDI</name>
<feature type="transmembrane region" description="Helical" evidence="1">
    <location>
        <begin position="82"/>
        <end position="101"/>
    </location>
</feature>
<proteinExistence type="predicted"/>
<keyword evidence="1" id="KW-1133">Transmembrane helix</keyword>
<feature type="transmembrane region" description="Helical" evidence="1">
    <location>
        <begin position="12"/>
        <end position="39"/>
    </location>
</feature>
<dbReference type="RefSeq" id="WP_012554852.1">
    <property type="nucleotide sequence ID" value="NZ_JABEQG010000038.1"/>
</dbReference>
<comment type="caution">
    <text evidence="2">The sequence shown here is derived from an EMBL/GenBank/DDBJ whole genome shotgun (WGS) entry which is preliminary data.</text>
</comment>
<feature type="transmembrane region" description="Helical" evidence="1">
    <location>
        <begin position="113"/>
        <end position="136"/>
    </location>
</feature>
<organism evidence="2 3">
    <name type="scientific">Gluconacetobacter diazotrophicus</name>
    <name type="common">Acetobacter diazotrophicus</name>
    <dbReference type="NCBI Taxonomy" id="33996"/>
    <lineage>
        <taxon>Bacteria</taxon>
        <taxon>Pseudomonadati</taxon>
        <taxon>Pseudomonadota</taxon>
        <taxon>Alphaproteobacteria</taxon>
        <taxon>Acetobacterales</taxon>
        <taxon>Acetobacteraceae</taxon>
        <taxon>Gluconacetobacter</taxon>
    </lineage>
</organism>